<protein>
    <submittedName>
        <fullName evidence="9">Coenzyme A pyrophosphatase</fullName>
    </submittedName>
</protein>
<dbReference type="InterPro" id="IPR015797">
    <property type="entry name" value="NUDIX_hydrolase-like_dom_sf"/>
</dbReference>
<evidence type="ECO:0000259" key="8">
    <source>
        <dbReference type="PROSITE" id="PS51462"/>
    </source>
</evidence>
<keyword evidence="6" id="KW-0460">Magnesium</keyword>
<dbReference type="STRING" id="1526571.AT746_11260"/>
<dbReference type="InterPro" id="IPR000086">
    <property type="entry name" value="NUDIX_hydrolase_dom"/>
</dbReference>
<evidence type="ECO:0000256" key="3">
    <source>
        <dbReference type="ARBA" id="ARBA00006506"/>
    </source>
</evidence>
<dbReference type="PANTHER" id="PTHR12992:SF11">
    <property type="entry name" value="MITOCHONDRIAL COENZYME A DIPHOSPHATASE NUDT8"/>
    <property type="match status" value="1"/>
</dbReference>
<accession>A0A0U2ZII1</accession>
<keyword evidence="7" id="KW-0464">Manganese</keyword>
<evidence type="ECO:0000313" key="9">
    <source>
        <dbReference type="EMBL" id="ALS98791.1"/>
    </source>
</evidence>
<dbReference type="AlphaFoldDB" id="A0A0U2ZII1"/>
<keyword evidence="4" id="KW-0479">Metal-binding</keyword>
<dbReference type="CDD" id="cd03426">
    <property type="entry name" value="NUDIX_CoAse_Nudt7"/>
    <property type="match status" value="1"/>
</dbReference>
<dbReference type="Pfam" id="PF00293">
    <property type="entry name" value="NUDIX"/>
    <property type="match status" value="1"/>
</dbReference>
<proteinExistence type="inferred from homology"/>
<dbReference type="OrthoDB" id="9802805at2"/>
<dbReference type="Proteomes" id="UP000068447">
    <property type="component" value="Chromosome"/>
</dbReference>
<keyword evidence="10" id="KW-1185">Reference proteome</keyword>
<dbReference type="Gene3D" id="3.90.79.10">
    <property type="entry name" value="Nucleoside Triphosphate Pyrophosphohydrolase"/>
    <property type="match status" value="1"/>
</dbReference>
<evidence type="ECO:0000256" key="1">
    <source>
        <dbReference type="ARBA" id="ARBA00001936"/>
    </source>
</evidence>
<dbReference type="RefSeq" id="WP_062480356.1">
    <property type="nucleotide sequence ID" value="NZ_CP013650.1"/>
</dbReference>
<feature type="domain" description="Nudix hydrolase" evidence="8">
    <location>
        <begin position="28"/>
        <end position="163"/>
    </location>
</feature>
<evidence type="ECO:0000313" key="10">
    <source>
        <dbReference type="Proteomes" id="UP000068447"/>
    </source>
</evidence>
<keyword evidence="5" id="KW-0378">Hydrolase</keyword>
<dbReference type="SUPFAM" id="SSF55811">
    <property type="entry name" value="Nudix"/>
    <property type="match status" value="1"/>
</dbReference>
<sequence>MDKTEFLHQFYNVRQVCYESDYPLSKPGYPAAVLMPLINREQMTMLFTRRASHLRHHGGQVSFPGGRMEIEDSNLLEAALRETEEEIGINSEQVDIIGQLGRYRTISGFEVTPYIGIIEPPLKLKRDHNEVASIFEVPLSYLMDKRNHLVHYANRNGQPHPIYFIHWQQQHIWGATAAFVRNLSNHLGE</sequence>
<organism evidence="9 10">
    <name type="scientific">Lacimicrobium alkaliphilum</name>
    <dbReference type="NCBI Taxonomy" id="1526571"/>
    <lineage>
        <taxon>Bacteria</taxon>
        <taxon>Pseudomonadati</taxon>
        <taxon>Pseudomonadota</taxon>
        <taxon>Gammaproteobacteria</taxon>
        <taxon>Alteromonadales</taxon>
        <taxon>Alteromonadaceae</taxon>
        <taxon>Lacimicrobium</taxon>
    </lineage>
</organism>
<comment type="cofactor">
    <cofactor evidence="2">
        <name>Mg(2+)</name>
        <dbReference type="ChEBI" id="CHEBI:18420"/>
    </cofactor>
</comment>
<evidence type="ECO:0000256" key="5">
    <source>
        <dbReference type="ARBA" id="ARBA00022801"/>
    </source>
</evidence>
<dbReference type="PROSITE" id="PS51462">
    <property type="entry name" value="NUDIX"/>
    <property type="match status" value="1"/>
</dbReference>
<evidence type="ECO:0000256" key="6">
    <source>
        <dbReference type="ARBA" id="ARBA00022842"/>
    </source>
</evidence>
<dbReference type="InterPro" id="IPR045121">
    <property type="entry name" value="CoAse"/>
</dbReference>
<comment type="cofactor">
    <cofactor evidence="1">
        <name>Mn(2+)</name>
        <dbReference type="ChEBI" id="CHEBI:29035"/>
    </cofactor>
</comment>
<dbReference type="GO" id="GO:0010945">
    <property type="term" value="F:coenzyme A diphosphatase activity"/>
    <property type="evidence" value="ECO:0007669"/>
    <property type="project" value="InterPro"/>
</dbReference>
<gene>
    <name evidence="9" type="ORF">AT746_11260</name>
</gene>
<evidence type="ECO:0000256" key="7">
    <source>
        <dbReference type="ARBA" id="ARBA00023211"/>
    </source>
</evidence>
<dbReference type="PROSITE" id="PS01293">
    <property type="entry name" value="NUDIX_COA"/>
    <property type="match status" value="1"/>
</dbReference>
<evidence type="ECO:0000256" key="2">
    <source>
        <dbReference type="ARBA" id="ARBA00001946"/>
    </source>
</evidence>
<dbReference type="GO" id="GO:0030145">
    <property type="term" value="F:manganese ion binding"/>
    <property type="evidence" value="ECO:0007669"/>
    <property type="project" value="InterPro"/>
</dbReference>
<dbReference type="NCBIfam" id="NF007980">
    <property type="entry name" value="PRK10707.1"/>
    <property type="match status" value="1"/>
</dbReference>
<comment type="similarity">
    <text evidence="3">Belongs to the Nudix hydrolase family. PCD1 subfamily.</text>
</comment>
<dbReference type="KEGG" id="lal:AT746_11260"/>
<dbReference type="InterPro" id="IPR000059">
    <property type="entry name" value="NUDIX_hydrolase_NudL_CS"/>
</dbReference>
<name>A0A0U2ZII1_9ALTE</name>
<reference evidence="9 10" key="1">
    <citation type="submission" date="2015-12" db="EMBL/GenBank/DDBJ databases">
        <title>Complete genome of Lacimicrobium alkaliphilum KCTC 32984.</title>
        <authorList>
            <person name="Kim S.-G."/>
            <person name="Lee Y.-J."/>
        </authorList>
    </citation>
    <scope>NUCLEOTIDE SEQUENCE [LARGE SCALE GENOMIC DNA]</scope>
    <source>
        <strain evidence="9 10">YelD216</strain>
    </source>
</reference>
<dbReference type="GO" id="GO:0000287">
    <property type="term" value="F:magnesium ion binding"/>
    <property type="evidence" value="ECO:0007669"/>
    <property type="project" value="InterPro"/>
</dbReference>
<dbReference type="PANTHER" id="PTHR12992">
    <property type="entry name" value="NUDIX HYDROLASE"/>
    <property type="match status" value="1"/>
</dbReference>
<dbReference type="GO" id="GO:0009132">
    <property type="term" value="P:nucleoside diphosphate metabolic process"/>
    <property type="evidence" value="ECO:0007669"/>
    <property type="project" value="InterPro"/>
</dbReference>
<evidence type="ECO:0000256" key="4">
    <source>
        <dbReference type="ARBA" id="ARBA00022723"/>
    </source>
</evidence>
<dbReference type="EMBL" id="CP013650">
    <property type="protein sequence ID" value="ALS98791.1"/>
    <property type="molecule type" value="Genomic_DNA"/>
</dbReference>